<evidence type="ECO:0000256" key="1">
    <source>
        <dbReference type="SAM" id="MobiDB-lite"/>
    </source>
</evidence>
<proteinExistence type="predicted"/>
<evidence type="ECO:0000313" key="2">
    <source>
        <dbReference type="EMBL" id="KAJ1217436.1"/>
    </source>
</evidence>
<feature type="region of interest" description="Disordered" evidence="1">
    <location>
        <begin position="70"/>
        <end position="93"/>
    </location>
</feature>
<evidence type="ECO:0000313" key="3">
    <source>
        <dbReference type="Proteomes" id="UP001066276"/>
    </source>
</evidence>
<reference evidence="2" key="1">
    <citation type="journal article" date="2022" name="bioRxiv">
        <title>Sequencing and chromosome-scale assembly of the giantPleurodeles waltlgenome.</title>
        <authorList>
            <person name="Brown T."/>
            <person name="Elewa A."/>
            <person name="Iarovenko S."/>
            <person name="Subramanian E."/>
            <person name="Araus A.J."/>
            <person name="Petzold A."/>
            <person name="Susuki M."/>
            <person name="Suzuki K.-i.T."/>
            <person name="Hayashi T."/>
            <person name="Toyoda A."/>
            <person name="Oliveira C."/>
            <person name="Osipova E."/>
            <person name="Leigh N.D."/>
            <person name="Simon A."/>
            <person name="Yun M.H."/>
        </authorList>
    </citation>
    <scope>NUCLEOTIDE SEQUENCE</scope>
    <source>
        <strain evidence="2">20211129_DDA</strain>
        <tissue evidence="2">Liver</tissue>
    </source>
</reference>
<gene>
    <name evidence="2" type="ORF">NDU88_005030</name>
</gene>
<name>A0AAV7WX48_PLEWA</name>
<keyword evidence="3" id="KW-1185">Reference proteome</keyword>
<dbReference type="AlphaFoldDB" id="A0AAV7WX48"/>
<dbReference type="Proteomes" id="UP001066276">
    <property type="component" value="Chromosome 1_1"/>
</dbReference>
<protein>
    <submittedName>
        <fullName evidence="2">Uncharacterized protein</fullName>
    </submittedName>
</protein>
<dbReference type="EMBL" id="JANPWB010000001">
    <property type="protein sequence ID" value="KAJ1217436.1"/>
    <property type="molecule type" value="Genomic_DNA"/>
</dbReference>
<sequence length="183" mass="18810">MDLLTSGGQPCECKVSGTTGHNLRCPVAHSADALLPGVRGLRSLLGAGHGLVCLPPSLCAAAAPGAHQQLGVPPLTSGNSAAPEGPPRGTTASSITGALIRVSALRPPSWPRVVIRGSASYGLVERLSGVLLSSVRCWGLQGPLQMSKDPLQHVGYRDLRHATGMRFSVEFAGSSISVLTHPV</sequence>
<organism evidence="2 3">
    <name type="scientific">Pleurodeles waltl</name>
    <name type="common">Iberian ribbed newt</name>
    <dbReference type="NCBI Taxonomy" id="8319"/>
    <lineage>
        <taxon>Eukaryota</taxon>
        <taxon>Metazoa</taxon>
        <taxon>Chordata</taxon>
        <taxon>Craniata</taxon>
        <taxon>Vertebrata</taxon>
        <taxon>Euteleostomi</taxon>
        <taxon>Amphibia</taxon>
        <taxon>Batrachia</taxon>
        <taxon>Caudata</taxon>
        <taxon>Salamandroidea</taxon>
        <taxon>Salamandridae</taxon>
        <taxon>Pleurodelinae</taxon>
        <taxon>Pleurodeles</taxon>
    </lineage>
</organism>
<accession>A0AAV7WX48</accession>
<comment type="caution">
    <text evidence="2">The sequence shown here is derived from an EMBL/GenBank/DDBJ whole genome shotgun (WGS) entry which is preliminary data.</text>
</comment>